<keyword evidence="3" id="KW-1185">Reference proteome</keyword>
<dbReference type="OrthoDB" id="3063020at2759"/>
<keyword evidence="1" id="KW-0812">Transmembrane</keyword>
<protein>
    <submittedName>
        <fullName evidence="2">Uncharacterized protein</fullName>
    </submittedName>
</protein>
<dbReference type="EMBL" id="JACAZH010000001">
    <property type="protein sequence ID" value="KAF7377451.1"/>
    <property type="molecule type" value="Genomic_DNA"/>
</dbReference>
<reference evidence="2" key="1">
    <citation type="submission" date="2020-05" db="EMBL/GenBank/DDBJ databases">
        <title>Mycena genomes resolve the evolution of fungal bioluminescence.</title>
        <authorList>
            <person name="Tsai I.J."/>
        </authorList>
    </citation>
    <scope>NUCLEOTIDE SEQUENCE</scope>
    <source>
        <strain evidence="2">160909Yilan</strain>
    </source>
</reference>
<proteinExistence type="predicted"/>
<feature type="transmembrane region" description="Helical" evidence="1">
    <location>
        <begin position="89"/>
        <end position="107"/>
    </location>
</feature>
<feature type="transmembrane region" description="Helical" evidence="1">
    <location>
        <begin position="6"/>
        <end position="24"/>
    </location>
</feature>
<name>A0A8H6ZJE0_9AGAR</name>
<keyword evidence="1" id="KW-0472">Membrane</keyword>
<evidence type="ECO:0000313" key="3">
    <source>
        <dbReference type="Proteomes" id="UP000623467"/>
    </source>
</evidence>
<keyword evidence="1" id="KW-1133">Transmembrane helix</keyword>
<evidence type="ECO:0000256" key="1">
    <source>
        <dbReference type="SAM" id="Phobius"/>
    </source>
</evidence>
<accession>A0A8H6ZJE0</accession>
<comment type="caution">
    <text evidence="2">The sequence shown here is derived from an EMBL/GenBank/DDBJ whole genome shotgun (WGS) entry which is preliminary data.</text>
</comment>
<sequence>MNRDVGISVTFALLGLSSAVVSAYRWRRTTRPKIALELGSSENNHSESKVELQSSIQSPVFDLAKPDDFIDGSPIDEAAFRARIRWRKLVLLVVLVAVLFSTSSASTGTTGTS</sequence>
<organism evidence="2 3">
    <name type="scientific">Mycena sanguinolenta</name>
    <dbReference type="NCBI Taxonomy" id="230812"/>
    <lineage>
        <taxon>Eukaryota</taxon>
        <taxon>Fungi</taxon>
        <taxon>Dikarya</taxon>
        <taxon>Basidiomycota</taxon>
        <taxon>Agaricomycotina</taxon>
        <taxon>Agaricomycetes</taxon>
        <taxon>Agaricomycetidae</taxon>
        <taxon>Agaricales</taxon>
        <taxon>Marasmiineae</taxon>
        <taxon>Mycenaceae</taxon>
        <taxon>Mycena</taxon>
    </lineage>
</organism>
<gene>
    <name evidence="2" type="ORF">MSAN_00166800</name>
</gene>
<dbReference type="AlphaFoldDB" id="A0A8H6ZJE0"/>
<evidence type="ECO:0000313" key="2">
    <source>
        <dbReference type="EMBL" id="KAF7377451.1"/>
    </source>
</evidence>
<dbReference type="Proteomes" id="UP000623467">
    <property type="component" value="Unassembled WGS sequence"/>
</dbReference>